<evidence type="ECO:0000256" key="3">
    <source>
        <dbReference type="ARBA" id="ARBA00022448"/>
    </source>
</evidence>
<name>A0A1X2GS65_9FUNG</name>
<feature type="transmembrane region" description="Helical" evidence="8">
    <location>
        <begin position="487"/>
        <end position="507"/>
    </location>
</feature>
<dbReference type="FunFam" id="1.20.1250.20:FF:000085">
    <property type="entry name" value="MFS peptide transporter Ptr2"/>
    <property type="match status" value="1"/>
</dbReference>
<feature type="transmembrane region" description="Helical" evidence="8">
    <location>
        <begin position="194"/>
        <end position="215"/>
    </location>
</feature>
<dbReference type="Proteomes" id="UP000242146">
    <property type="component" value="Unassembled WGS sequence"/>
</dbReference>
<keyword evidence="4 7" id="KW-0812">Transmembrane</keyword>
<feature type="transmembrane region" description="Helical" evidence="8">
    <location>
        <begin position="221"/>
        <end position="242"/>
    </location>
</feature>
<gene>
    <name evidence="9" type="ORF">DM01DRAFT_1281910</name>
</gene>
<dbReference type="EMBL" id="MCGT01000004">
    <property type="protein sequence ID" value="ORX60330.1"/>
    <property type="molecule type" value="Genomic_DNA"/>
</dbReference>
<dbReference type="InterPro" id="IPR018456">
    <property type="entry name" value="PTR2_symporter_CS"/>
</dbReference>
<dbReference type="PANTHER" id="PTHR11654">
    <property type="entry name" value="OLIGOPEPTIDE TRANSPORTER-RELATED"/>
    <property type="match status" value="1"/>
</dbReference>
<dbReference type="Gene3D" id="1.20.1250.20">
    <property type="entry name" value="MFS general substrate transporter like domains"/>
    <property type="match status" value="1"/>
</dbReference>
<dbReference type="SUPFAM" id="SSF103473">
    <property type="entry name" value="MFS general substrate transporter"/>
    <property type="match status" value="1"/>
</dbReference>
<reference evidence="9 10" key="1">
    <citation type="submission" date="2016-07" db="EMBL/GenBank/DDBJ databases">
        <title>Pervasive Adenine N6-methylation of Active Genes in Fungi.</title>
        <authorList>
            <consortium name="DOE Joint Genome Institute"/>
            <person name="Mondo S.J."/>
            <person name="Dannebaum R.O."/>
            <person name="Kuo R.C."/>
            <person name="Labutti K."/>
            <person name="Haridas S."/>
            <person name="Kuo A."/>
            <person name="Salamov A."/>
            <person name="Ahrendt S.R."/>
            <person name="Lipzen A."/>
            <person name="Sullivan W."/>
            <person name="Andreopoulos W.B."/>
            <person name="Clum A."/>
            <person name="Lindquist E."/>
            <person name="Daum C."/>
            <person name="Ramamoorthy G.K."/>
            <person name="Gryganskyi A."/>
            <person name="Culley D."/>
            <person name="Magnuson J.K."/>
            <person name="James T.Y."/>
            <person name="O'Malley M.A."/>
            <person name="Stajich J.E."/>
            <person name="Spatafora J.W."/>
            <person name="Visel A."/>
            <person name="Grigoriev I.V."/>
        </authorList>
    </citation>
    <scope>NUCLEOTIDE SEQUENCE [LARGE SCALE GENOMIC DNA]</scope>
    <source>
        <strain evidence="9 10">NRRL 3301</strain>
    </source>
</reference>
<evidence type="ECO:0000256" key="7">
    <source>
        <dbReference type="RuleBase" id="RU003755"/>
    </source>
</evidence>
<dbReference type="PROSITE" id="PS01022">
    <property type="entry name" value="PTR2_1"/>
    <property type="match status" value="1"/>
</dbReference>
<feature type="transmembrane region" description="Helical" evidence="8">
    <location>
        <begin position="381"/>
        <end position="404"/>
    </location>
</feature>
<feature type="transmembrane region" description="Helical" evidence="8">
    <location>
        <begin position="424"/>
        <end position="446"/>
    </location>
</feature>
<dbReference type="InterPro" id="IPR036259">
    <property type="entry name" value="MFS_trans_sf"/>
</dbReference>
<proteinExistence type="inferred from homology"/>
<sequence length="556" mass="62608">MQEIDEYPEPTQADWEELVESSDKLPASAYLVILIEFCERFTYYGLSGPFQNYIQYPNPESYPAEQPGALGRGQQTATALTTFFTFFCYFTPIIAGVIADQYLGKYKTILYSSYIYFVGLLFLTFSSIPPVLSTSAAFPLFVISLILIGCGTGGIKSNVSPLVAEQYKSKKPYVKTLENGKRVIITPQATIQKIFLLFYWGINVGGLSAIATTSLEKFVGFWPAYLLPTLMFIIGICITLIGRNRYVQTPPRGSVFLETFKVISVAIRHGRRLEAAKPSELLKIDPTLAARATWDDVFVDEIRRTLRACIIFCWFPIFWLCYSQMTNNLISMTGTMQTGNVPNDILQNINPFALIICIPIMDQLVYPFFRRIKHPLRPIRRIYIGFFVAACAMAYAAGIQSYVYKQPPYFDHPEGRKNNVSVALAIPAFVLIAISEIFASVTGLEYAYKKAPQSMKSLVMSLFLFTNCCASILNFALVTVAKDPKLPWLYTGIAGTAFVCSILIWFLHRKRDESDVADDAIVRNTDEQLEYATRDDKQVPHIADLKAVTDEEAVRH</sequence>
<evidence type="ECO:0000256" key="6">
    <source>
        <dbReference type="ARBA" id="ARBA00023136"/>
    </source>
</evidence>
<evidence type="ECO:0000256" key="4">
    <source>
        <dbReference type="ARBA" id="ARBA00022692"/>
    </source>
</evidence>
<organism evidence="9 10">
    <name type="scientific">Hesseltinella vesiculosa</name>
    <dbReference type="NCBI Taxonomy" id="101127"/>
    <lineage>
        <taxon>Eukaryota</taxon>
        <taxon>Fungi</taxon>
        <taxon>Fungi incertae sedis</taxon>
        <taxon>Mucoromycota</taxon>
        <taxon>Mucoromycotina</taxon>
        <taxon>Mucoromycetes</taxon>
        <taxon>Mucorales</taxon>
        <taxon>Cunninghamellaceae</taxon>
        <taxon>Hesseltinella</taxon>
    </lineage>
</organism>
<dbReference type="AlphaFoldDB" id="A0A1X2GS65"/>
<evidence type="ECO:0000313" key="10">
    <source>
        <dbReference type="Proteomes" id="UP000242146"/>
    </source>
</evidence>
<comment type="similarity">
    <text evidence="2 7">Belongs to the major facilitator superfamily. Proton-dependent oligopeptide transporter (POT/PTR) (TC 2.A.17) family.</text>
</comment>
<protein>
    <submittedName>
        <fullName evidence="9">PTR2-domain-containing protein</fullName>
    </submittedName>
</protein>
<feature type="transmembrane region" description="Helical" evidence="8">
    <location>
        <begin position="111"/>
        <end position="130"/>
    </location>
</feature>
<accession>A0A1X2GS65</accession>
<feature type="transmembrane region" description="Helical" evidence="8">
    <location>
        <begin position="77"/>
        <end position="99"/>
    </location>
</feature>
<evidence type="ECO:0000313" key="9">
    <source>
        <dbReference type="EMBL" id="ORX60330.1"/>
    </source>
</evidence>
<feature type="transmembrane region" description="Helical" evidence="8">
    <location>
        <begin position="458"/>
        <end position="481"/>
    </location>
</feature>
<dbReference type="PROSITE" id="PS01023">
    <property type="entry name" value="PTR2_2"/>
    <property type="match status" value="1"/>
</dbReference>
<evidence type="ECO:0000256" key="2">
    <source>
        <dbReference type="ARBA" id="ARBA00005982"/>
    </source>
</evidence>
<keyword evidence="6 8" id="KW-0472">Membrane</keyword>
<dbReference type="GO" id="GO:0005886">
    <property type="term" value="C:plasma membrane"/>
    <property type="evidence" value="ECO:0007669"/>
    <property type="project" value="UniProtKB-ARBA"/>
</dbReference>
<dbReference type="GO" id="GO:0071916">
    <property type="term" value="F:dipeptide transmembrane transporter activity"/>
    <property type="evidence" value="ECO:0007669"/>
    <property type="project" value="UniProtKB-ARBA"/>
</dbReference>
<comment type="subcellular location">
    <subcellularLocation>
        <location evidence="1 7">Membrane</location>
        <topology evidence="1 7">Multi-pass membrane protein</topology>
    </subcellularLocation>
</comment>
<comment type="caution">
    <text evidence="9">The sequence shown here is derived from an EMBL/GenBank/DDBJ whole genome shotgun (WGS) entry which is preliminary data.</text>
</comment>
<evidence type="ECO:0000256" key="8">
    <source>
        <dbReference type="SAM" id="Phobius"/>
    </source>
</evidence>
<keyword evidence="3 7" id="KW-0813">Transport</keyword>
<feature type="transmembrane region" description="Helical" evidence="8">
    <location>
        <begin position="306"/>
        <end position="325"/>
    </location>
</feature>
<keyword evidence="5 8" id="KW-1133">Transmembrane helix</keyword>
<dbReference type="Pfam" id="PF00854">
    <property type="entry name" value="PTR2"/>
    <property type="match status" value="1"/>
</dbReference>
<dbReference type="InterPro" id="IPR000109">
    <property type="entry name" value="POT_fam"/>
</dbReference>
<keyword evidence="10" id="KW-1185">Reference proteome</keyword>
<evidence type="ECO:0000256" key="5">
    <source>
        <dbReference type="ARBA" id="ARBA00022989"/>
    </source>
</evidence>
<feature type="transmembrane region" description="Helical" evidence="8">
    <location>
        <begin position="345"/>
        <end position="369"/>
    </location>
</feature>
<evidence type="ECO:0000256" key="1">
    <source>
        <dbReference type="ARBA" id="ARBA00004141"/>
    </source>
</evidence>
<dbReference type="OrthoDB" id="8904098at2759"/>
<feature type="transmembrane region" description="Helical" evidence="8">
    <location>
        <begin position="136"/>
        <end position="155"/>
    </location>
</feature>